<dbReference type="Pfam" id="PF11667">
    <property type="entry name" value="DUF3267"/>
    <property type="match status" value="1"/>
</dbReference>
<keyword evidence="3" id="KW-1185">Reference proteome</keyword>
<keyword evidence="1" id="KW-1133">Transmembrane helix</keyword>
<protein>
    <submittedName>
        <fullName evidence="2">Putative zincin peptidase</fullName>
    </submittedName>
</protein>
<feature type="transmembrane region" description="Helical" evidence="1">
    <location>
        <begin position="133"/>
        <end position="153"/>
    </location>
</feature>
<dbReference type="EMBL" id="QPJJ01000007">
    <property type="protein sequence ID" value="RCW69661.1"/>
    <property type="molecule type" value="Genomic_DNA"/>
</dbReference>
<dbReference type="AlphaFoldDB" id="A0A368XNU4"/>
<dbReference type="OrthoDB" id="2360495at2"/>
<comment type="caution">
    <text evidence="2">The sequence shown here is derived from an EMBL/GenBank/DDBJ whole genome shotgun (WGS) entry which is preliminary data.</text>
</comment>
<feature type="transmembrane region" description="Helical" evidence="1">
    <location>
        <begin position="106"/>
        <end position="127"/>
    </location>
</feature>
<feature type="transmembrane region" description="Helical" evidence="1">
    <location>
        <begin position="18"/>
        <end position="39"/>
    </location>
</feature>
<evidence type="ECO:0000256" key="1">
    <source>
        <dbReference type="SAM" id="Phobius"/>
    </source>
</evidence>
<feature type="transmembrane region" description="Helical" evidence="1">
    <location>
        <begin position="51"/>
        <end position="75"/>
    </location>
</feature>
<proteinExistence type="predicted"/>
<dbReference type="InterPro" id="IPR021683">
    <property type="entry name" value="DUF3267"/>
</dbReference>
<reference evidence="2 3" key="1">
    <citation type="submission" date="2018-07" db="EMBL/GenBank/DDBJ databases">
        <title>Genomic Encyclopedia of Type Strains, Phase IV (KMG-IV): sequencing the most valuable type-strain genomes for metagenomic binning, comparative biology and taxonomic classification.</title>
        <authorList>
            <person name="Goeker M."/>
        </authorList>
    </citation>
    <scope>NUCLEOTIDE SEQUENCE [LARGE SCALE GENOMIC DNA]</scope>
    <source>
        <strain evidence="2 3">DSM 27696</strain>
    </source>
</reference>
<name>A0A368XNU4_9BACI</name>
<dbReference type="RefSeq" id="WP_114352884.1">
    <property type="nucleotide sequence ID" value="NZ_QPJJ01000007.1"/>
</dbReference>
<keyword evidence="1" id="KW-0472">Membrane</keyword>
<keyword evidence="1" id="KW-0812">Transmembrane</keyword>
<gene>
    <name evidence="2" type="ORF">DFR57_10749</name>
</gene>
<sequence length="179" mass="20610">MNCWKTVNITKQVGFHRVFILSILFGLFGFILLYLPLSIIHRTPVMEDYGLLPLMLGFAFMPLVHKLMHILPLLCTNRQFKLEWKIKKRVFPDFKVCQNTKTSKPILILALLAPTLFLTLPLIIASYAIPSFYAYFLLFASINLGLSYVDFLYVNHVLKAPKKCVIANADQGYDILIQR</sequence>
<evidence type="ECO:0000313" key="2">
    <source>
        <dbReference type="EMBL" id="RCW69661.1"/>
    </source>
</evidence>
<evidence type="ECO:0000313" key="3">
    <source>
        <dbReference type="Proteomes" id="UP000252585"/>
    </source>
</evidence>
<organism evidence="2 3">
    <name type="scientific">Saliterribacillus persicus</name>
    <dbReference type="NCBI Taxonomy" id="930114"/>
    <lineage>
        <taxon>Bacteria</taxon>
        <taxon>Bacillati</taxon>
        <taxon>Bacillota</taxon>
        <taxon>Bacilli</taxon>
        <taxon>Bacillales</taxon>
        <taxon>Bacillaceae</taxon>
        <taxon>Saliterribacillus</taxon>
    </lineage>
</organism>
<accession>A0A368XNU4</accession>
<dbReference type="Proteomes" id="UP000252585">
    <property type="component" value="Unassembled WGS sequence"/>
</dbReference>